<proteinExistence type="predicted"/>
<dbReference type="GO" id="GO:0005524">
    <property type="term" value="F:ATP binding"/>
    <property type="evidence" value="ECO:0007669"/>
    <property type="project" value="InterPro"/>
</dbReference>
<dbReference type="GO" id="GO:0004674">
    <property type="term" value="F:protein serine/threonine kinase activity"/>
    <property type="evidence" value="ECO:0007669"/>
    <property type="project" value="TreeGrafter"/>
</dbReference>
<feature type="region of interest" description="Disordered" evidence="1">
    <location>
        <begin position="1"/>
        <end position="22"/>
    </location>
</feature>
<evidence type="ECO:0000259" key="2">
    <source>
        <dbReference type="PROSITE" id="PS50011"/>
    </source>
</evidence>
<dbReference type="InterPro" id="IPR008271">
    <property type="entry name" value="Ser/Thr_kinase_AS"/>
</dbReference>
<reference evidence="4" key="1">
    <citation type="submission" date="2015-09" db="EMBL/GenBank/DDBJ databases">
        <authorList>
            <consortium name="Pathogen Informatics"/>
        </authorList>
    </citation>
    <scope>NUCLEOTIDE SEQUENCE [LARGE SCALE GENOMIC DNA]</scope>
    <source>
        <strain evidence="4">Lake Konstanz</strain>
    </source>
</reference>
<gene>
    <name evidence="3" type="ORF">BSAL_31810</name>
</gene>
<dbReference type="GO" id="GO:0005737">
    <property type="term" value="C:cytoplasm"/>
    <property type="evidence" value="ECO:0007669"/>
    <property type="project" value="TreeGrafter"/>
</dbReference>
<dbReference type="PANTHER" id="PTHR24361">
    <property type="entry name" value="MITOGEN-ACTIVATED KINASE KINASE KINASE"/>
    <property type="match status" value="1"/>
</dbReference>
<feature type="region of interest" description="Disordered" evidence="1">
    <location>
        <begin position="237"/>
        <end position="311"/>
    </location>
</feature>
<dbReference type="PROSITE" id="PS50011">
    <property type="entry name" value="PROTEIN_KINASE_DOM"/>
    <property type="match status" value="1"/>
</dbReference>
<protein>
    <submittedName>
        <fullName evidence="3">Protein kinase, putative</fullName>
    </submittedName>
</protein>
<feature type="compositionally biased region" description="Low complexity" evidence="1">
    <location>
        <begin position="290"/>
        <end position="306"/>
    </location>
</feature>
<dbReference type="Pfam" id="PF00069">
    <property type="entry name" value="Pkinase"/>
    <property type="match status" value="1"/>
</dbReference>
<feature type="region of interest" description="Disordered" evidence="1">
    <location>
        <begin position="121"/>
        <end position="152"/>
    </location>
</feature>
<feature type="region of interest" description="Disordered" evidence="1">
    <location>
        <begin position="184"/>
        <end position="221"/>
    </location>
</feature>
<name>A0A0S4JLW5_BODSA</name>
<dbReference type="Proteomes" id="UP000051952">
    <property type="component" value="Unassembled WGS sequence"/>
</dbReference>
<feature type="compositionally biased region" description="Low complexity" evidence="1">
    <location>
        <begin position="7"/>
        <end position="22"/>
    </location>
</feature>
<dbReference type="VEuPathDB" id="TriTrypDB:BSAL_31810"/>
<accession>A0A0S4JLW5</accession>
<dbReference type="PANTHER" id="PTHR24361:SF613">
    <property type="entry name" value="NUCLEAR RECEPTOR-BINDING PROTEIN-RELATED"/>
    <property type="match status" value="1"/>
</dbReference>
<feature type="compositionally biased region" description="Basic and acidic residues" evidence="1">
    <location>
        <begin position="121"/>
        <end position="142"/>
    </location>
</feature>
<feature type="domain" description="Protein kinase" evidence="2">
    <location>
        <begin position="460"/>
        <end position="752"/>
    </location>
</feature>
<dbReference type="Gene3D" id="1.10.510.10">
    <property type="entry name" value="Transferase(Phosphotransferase) domain 1"/>
    <property type="match status" value="1"/>
</dbReference>
<feature type="compositionally biased region" description="Low complexity" evidence="1">
    <location>
        <begin position="239"/>
        <end position="266"/>
    </location>
</feature>
<feature type="region of interest" description="Disordered" evidence="1">
    <location>
        <begin position="79"/>
        <end position="100"/>
    </location>
</feature>
<keyword evidence="4" id="KW-1185">Reference proteome</keyword>
<keyword evidence="3" id="KW-0808">Transferase</keyword>
<organism evidence="3 4">
    <name type="scientific">Bodo saltans</name>
    <name type="common">Flagellated protozoan</name>
    <dbReference type="NCBI Taxonomy" id="75058"/>
    <lineage>
        <taxon>Eukaryota</taxon>
        <taxon>Discoba</taxon>
        <taxon>Euglenozoa</taxon>
        <taxon>Kinetoplastea</taxon>
        <taxon>Metakinetoplastina</taxon>
        <taxon>Eubodonida</taxon>
        <taxon>Bodonidae</taxon>
        <taxon>Bodo</taxon>
    </lineage>
</organism>
<dbReference type="EMBL" id="CYKH01001916">
    <property type="protein sequence ID" value="CUG91387.1"/>
    <property type="molecule type" value="Genomic_DNA"/>
</dbReference>
<sequence length="762" mass="83145">MDDHQFSSASSQRSTTPTPPSSTSTAAYFLRCGHCVQTVENKKYKCHECGAYLCPRHRRKLKTFLSSTYYCLPNCHGESTNDTSSSATPSSHDRRPPSATALKGKVTVLQTSFGLIQEVEHTPPRGDEESHHHYVGDHRSGNDGRSSGSVAASGRSVSAYEYHHGGGSGSGGYENSSSYWFGSGGDAPASHHHPEKRSSSSSHAPPTRAVGHDEGARKPAAQPTAELVYNHRGELQQLAPSTTARISSASTTSSSHTSQQPPSLQHSRSRRSLIEGGGMPDDEGTAPARSVPSLPTSSSTSMSSSLNNQRPRVRGFGLPFVVPEPVNQASGKRHVMIGPEMQILVTPEEKVRFVEIELNTMSGVNVVRGTVLGHEDASPHLMIWHERGKRYPQRLLPADVKSIHAVHPARCKHCGAILARDEADEHVASHRLGGGVDVGTAVGDERLGTACGDTALLLRVVRLKQLGAGAQGEVWLCRDGAQTVVDALPMSDSFNSQTPANSPTRRLVQKRITCADDKEATAKYQQSVRLMSLSHVHVIRYLAVQKAPREPVVTVLMPYYHEGDLAGLIRAQREPFKEHYVSSLLLQLSAGLHFLHNHTPTIIHGDIKPENVLLFNRREQIVLMDLDASRELSTYHRAATGVHIGTTAWMAPETLHKEEITTRSDIWSLGLLAYVLLVLPDFPMLHCDATSENELLNSTSWAMEELLRRVGGRIVSRGFSKGIALLVTRMLHHDPRRRPHAAEIGEKVTELMTSQLVTGSSD</sequence>
<evidence type="ECO:0000313" key="4">
    <source>
        <dbReference type="Proteomes" id="UP000051952"/>
    </source>
</evidence>
<dbReference type="InterPro" id="IPR011009">
    <property type="entry name" value="Kinase-like_dom_sf"/>
</dbReference>
<dbReference type="OrthoDB" id="1924919at2759"/>
<feature type="compositionally biased region" description="Polar residues" evidence="1">
    <location>
        <begin position="79"/>
        <end position="90"/>
    </location>
</feature>
<dbReference type="CDD" id="cd00180">
    <property type="entry name" value="PKc"/>
    <property type="match status" value="1"/>
</dbReference>
<dbReference type="SUPFAM" id="SSF56112">
    <property type="entry name" value="Protein kinase-like (PK-like)"/>
    <property type="match status" value="1"/>
</dbReference>
<dbReference type="SMART" id="SM00220">
    <property type="entry name" value="S_TKc"/>
    <property type="match status" value="1"/>
</dbReference>
<dbReference type="AlphaFoldDB" id="A0A0S4JLW5"/>
<dbReference type="InterPro" id="IPR053235">
    <property type="entry name" value="Ser_Thr_kinase"/>
</dbReference>
<dbReference type="PROSITE" id="PS00108">
    <property type="entry name" value="PROTEIN_KINASE_ST"/>
    <property type="match status" value="1"/>
</dbReference>
<evidence type="ECO:0000313" key="3">
    <source>
        <dbReference type="EMBL" id="CUG91387.1"/>
    </source>
</evidence>
<dbReference type="InterPro" id="IPR000719">
    <property type="entry name" value="Prot_kinase_dom"/>
</dbReference>
<evidence type="ECO:0000256" key="1">
    <source>
        <dbReference type="SAM" id="MobiDB-lite"/>
    </source>
</evidence>
<keyword evidence="3" id="KW-0418">Kinase</keyword>